<feature type="chain" id="PRO_5046871288" evidence="1">
    <location>
        <begin position="26"/>
        <end position="511"/>
    </location>
</feature>
<organism evidence="3 4">
    <name type="scientific">Dysgonomonas termitidis</name>
    <dbReference type="NCBI Taxonomy" id="1516126"/>
    <lineage>
        <taxon>Bacteria</taxon>
        <taxon>Pseudomonadati</taxon>
        <taxon>Bacteroidota</taxon>
        <taxon>Bacteroidia</taxon>
        <taxon>Bacteroidales</taxon>
        <taxon>Dysgonomonadaceae</taxon>
        <taxon>Dysgonomonas</taxon>
    </lineage>
</organism>
<dbReference type="Gene3D" id="3.30.1330.60">
    <property type="entry name" value="OmpA-like domain"/>
    <property type="match status" value="1"/>
</dbReference>
<dbReference type="InterPro" id="IPR024480">
    <property type="entry name" value="DUF3868"/>
</dbReference>
<sequence>MKRFHISHIPAVFFLLAALSLPAQNKDFYKGRLSVESAGLKQEGDSLLLSLSVHIQGQAVSGGQSMLLIPELSTGSDPDSKKVTFPYIRVDGDERRKLDERSFALARADKRSAYHRPLMQVNIRQFTDTTLLYKLKIPYEAWMDSARLVLYQQVTGYNRQESRLYALILSDKVELEARVPYQVSPGVSLLTPGREVKTRKRQGKAFLDFQAGRSVINPGFRRNPAELAKINEAVSDVKDNPDAGITGLFIEGYASPDGLYTTNERLSKERSLALKDYLKTKFGFDEGLFKVSHVAEDWDSLAVQVQASNMEYKDKILEIIATTEVMDEREKALMRLANGAPYRRMLREMFPELRRVEYRIDFTVRDYTAEESKSLFSRKPEDLSQLELYNLAQSYGKGTKDYTDIMTGVIPKYYPDDVTANVNAAALLIENGELNTAGRLLDKAAGSAPGGNNPAVLNNLGVIRLLTGELDQAEALFNRAKTAGSKEAVRNLEEVAAKRADNKKMERYKNR</sequence>
<evidence type="ECO:0000259" key="2">
    <source>
        <dbReference type="Pfam" id="PF12984"/>
    </source>
</evidence>
<evidence type="ECO:0000313" key="3">
    <source>
        <dbReference type="EMBL" id="MFC4675699.1"/>
    </source>
</evidence>
<dbReference type="Proteomes" id="UP001596023">
    <property type="component" value="Unassembled WGS sequence"/>
</dbReference>
<dbReference type="Pfam" id="PF12984">
    <property type="entry name" value="DUF3868"/>
    <property type="match status" value="1"/>
</dbReference>
<dbReference type="SUPFAM" id="SSF48452">
    <property type="entry name" value="TPR-like"/>
    <property type="match status" value="1"/>
</dbReference>
<keyword evidence="1" id="KW-0732">Signal</keyword>
<evidence type="ECO:0000256" key="1">
    <source>
        <dbReference type="SAM" id="SignalP"/>
    </source>
</evidence>
<evidence type="ECO:0000313" key="4">
    <source>
        <dbReference type="Proteomes" id="UP001596023"/>
    </source>
</evidence>
<feature type="signal peptide" evidence="1">
    <location>
        <begin position="1"/>
        <end position="25"/>
    </location>
</feature>
<gene>
    <name evidence="3" type="ORF">ACFO6W_18585</name>
</gene>
<dbReference type="EMBL" id="JBHSGN010000114">
    <property type="protein sequence ID" value="MFC4675699.1"/>
    <property type="molecule type" value="Genomic_DNA"/>
</dbReference>
<dbReference type="InterPro" id="IPR011990">
    <property type="entry name" value="TPR-like_helical_dom_sf"/>
</dbReference>
<dbReference type="Pfam" id="PF14559">
    <property type="entry name" value="TPR_19"/>
    <property type="match status" value="1"/>
</dbReference>
<protein>
    <submittedName>
        <fullName evidence="3">DUF3868 domain-containing protein</fullName>
    </submittedName>
</protein>
<proteinExistence type="predicted"/>
<reference evidence="4" key="1">
    <citation type="journal article" date="2019" name="Int. J. Syst. Evol. Microbiol.">
        <title>The Global Catalogue of Microorganisms (GCM) 10K type strain sequencing project: providing services to taxonomists for standard genome sequencing and annotation.</title>
        <authorList>
            <consortium name="The Broad Institute Genomics Platform"/>
            <consortium name="The Broad Institute Genome Sequencing Center for Infectious Disease"/>
            <person name="Wu L."/>
            <person name="Ma J."/>
        </authorList>
    </citation>
    <scope>NUCLEOTIDE SEQUENCE [LARGE SCALE GENOMIC DNA]</scope>
    <source>
        <strain evidence="4">CCUG 66188</strain>
    </source>
</reference>
<dbReference type="RefSeq" id="WP_379999168.1">
    <property type="nucleotide sequence ID" value="NZ_JBHSGN010000114.1"/>
</dbReference>
<name>A0ABV9KZL9_9BACT</name>
<comment type="caution">
    <text evidence="3">The sequence shown here is derived from an EMBL/GenBank/DDBJ whole genome shotgun (WGS) entry which is preliminary data.</text>
</comment>
<accession>A0ABV9KZL9</accession>
<keyword evidence="4" id="KW-1185">Reference proteome</keyword>
<dbReference type="InterPro" id="IPR036737">
    <property type="entry name" value="OmpA-like_sf"/>
</dbReference>
<dbReference type="Gene3D" id="1.25.40.10">
    <property type="entry name" value="Tetratricopeptide repeat domain"/>
    <property type="match status" value="1"/>
</dbReference>
<dbReference type="SUPFAM" id="SSF103088">
    <property type="entry name" value="OmpA-like"/>
    <property type="match status" value="1"/>
</dbReference>
<feature type="domain" description="DUF3868" evidence="2">
    <location>
        <begin position="15"/>
        <end position="114"/>
    </location>
</feature>